<comment type="catalytic activity">
    <reaction evidence="12 13">
        <text>(S)-2,3,4,5-tetrahydrodipicolinate + NAD(+) + H2O = (2S,4S)-4-hydroxy-2,3,4,5-tetrahydrodipicolinate + NADH + H(+)</text>
        <dbReference type="Rhea" id="RHEA:35323"/>
        <dbReference type="ChEBI" id="CHEBI:15377"/>
        <dbReference type="ChEBI" id="CHEBI:15378"/>
        <dbReference type="ChEBI" id="CHEBI:16845"/>
        <dbReference type="ChEBI" id="CHEBI:57540"/>
        <dbReference type="ChEBI" id="CHEBI:57945"/>
        <dbReference type="ChEBI" id="CHEBI:67139"/>
        <dbReference type="EC" id="1.17.1.8"/>
    </reaction>
</comment>
<feature type="active site" description="Proton donor" evidence="13">
    <location>
        <position position="138"/>
    </location>
</feature>
<evidence type="ECO:0000256" key="10">
    <source>
        <dbReference type="ARBA" id="ARBA00038983"/>
    </source>
</evidence>
<proteinExistence type="inferred from homology"/>
<evidence type="ECO:0000259" key="14">
    <source>
        <dbReference type="Pfam" id="PF01113"/>
    </source>
</evidence>
<dbReference type="GO" id="GO:0019877">
    <property type="term" value="P:diaminopimelate biosynthetic process"/>
    <property type="evidence" value="ECO:0007669"/>
    <property type="project" value="UniProtKB-UniRule"/>
</dbReference>
<dbReference type="PIRSF" id="PIRSF000161">
    <property type="entry name" value="DHPR"/>
    <property type="match status" value="1"/>
</dbReference>
<dbReference type="GO" id="GO:0009089">
    <property type="term" value="P:lysine biosynthetic process via diaminopimelate"/>
    <property type="evidence" value="ECO:0007669"/>
    <property type="project" value="UniProtKB-UniRule"/>
</dbReference>
<evidence type="ECO:0000313" key="17">
    <source>
        <dbReference type="Proteomes" id="UP000028926"/>
    </source>
</evidence>
<evidence type="ECO:0000256" key="3">
    <source>
        <dbReference type="ARBA" id="ARBA00022605"/>
    </source>
</evidence>
<feature type="binding site" evidence="13">
    <location>
        <position position="135"/>
    </location>
    <ligand>
        <name>(S)-2,3,4,5-tetrahydrodipicolinate</name>
        <dbReference type="ChEBI" id="CHEBI:16845"/>
    </ligand>
</feature>
<dbReference type="InterPro" id="IPR036291">
    <property type="entry name" value="NAD(P)-bd_dom_sf"/>
</dbReference>
<dbReference type="GO" id="GO:0050661">
    <property type="term" value="F:NADP binding"/>
    <property type="evidence" value="ECO:0007669"/>
    <property type="project" value="UniProtKB-UniRule"/>
</dbReference>
<evidence type="ECO:0000256" key="7">
    <source>
        <dbReference type="ARBA" id="ARBA00023027"/>
    </source>
</evidence>
<dbReference type="GO" id="GO:0008839">
    <property type="term" value="F:4-hydroxy-tetrahydrodipicolinate reductase"/>
    <property type="evidence" value="ECO:0007669"/>
    <property type="project" value="UniProtKB-UniRule"/>
</dbReference>
<keyword evidence="3 13" id="KW-0028">Amino-acid biosynthesis</keyword>
<feature type="active site" description="Proton donor/acceptor" evidence="13">
    <location>
        <position position="134"/>
    </location>
</feature>
<dbReference type="PANTHER" id="PTHR20836">
    <property type="entry name" value="DIHYDRODIPICOLINATE REDUCTASE"/>
    <property type="match status" value="1"/>
</dbReference>
<dbReference type="STRING" id="91604.ID47_04640"/>
<dbReference type="Pfam" id="PF01113">
    <property type="entry name" value="DapB_N"/>
    <property type="match status" value="1"/>
</dbReference>
<comment type="subcellular location">
    <subcellularLocation>
        <location evidence="13">Cytoplasm</location>
    </subcellularLocation>
</comment>
<feature type="binding site" evidence="13">
    <location>
        <begin position="144"/>
        <end position="145"/>
    </location>
    <ligand>
        <name>(S)-2,3,4,5-tetrahydrodipicolinate</name>
        <dbReference type="ChEBI" id="CHEBI:16845"/>
    </ligand>
</feature>
<evidence type="ECO:0000313" key="16">
    <source>
        <dbReference type="EMBL" id="AIK96183.1"/>
    </source>
</evidence>
<dbReference type="Gene3D" id="3.40.50.720">
    <property type="entry name" value="NAD(P)-binding Rossmann-like Domain"/>
    <property type="match status" value="1"/>
</dbReference>
<evidence type="ECO:0000256" key="11">
    <source>
        <dbReference type="ARBA" id="ARBA00049080"/>
    </source>
</evidence>
<feature type="binding site" evidence="13">
    <location>
        <begin position="77"/>
        <end position="79"/>
    </location>
    <ligand>
        <name>NAD(+)</name>
        <dbReference type="ChEBI" id="CHEBI:57540"/>
    </ligand>
</feature>
<dbReference type="GO" id="GO:0051287">
    <property type="term" value="F:NAD binding"/>
    <property type="evidence" value="ECO:0007669"/>
    <property type="project" value="UniProtKB-UniRule"/>
</dbReference>
<comment type="caution">
    <text evidence="13">Lacks conserved residue(s) required for the propagation of feature annotation.</text>
</comment>
<comment type="pathway">
    <text evidence="9 13">Amino-acid biosynthesis; L-lysine biosynthesis via DAP pathway; (S)-tetrahydrodipicolinate from L-aspartate: step 4/4.</text>
</comment>
<keyword evidence="2 13" id="KW-0963">Cytoplasm</keyword>
<evidence type="ECO:0000256" key="1">
    <source>
        <dbReference type="ARBA" id="ARBA00006642"/>
    </source>
</evidence>
<dbReference type="InterPro" id="IPR022663">
    <property type="entry name" value="DapB_C"/>
</dbReference>
<keyword evidence="4 13" id="KW-0521">NADP</keyword>
<dbReference type="EMBL" id="CP008941">
    <property type="protein sequence ID" value="AIK96183.1"/>
    <property type="molecule type" value="Genomic_DNA"/>
</dbReference>
<comment type="caution">
    <text evidence="13">Was originally thought to be a dihydrodipicolinate reductase (DHDPR), catalyzing the conversion of dihydrodipicolinate to tetrahydrodipicolinate. However, it was shown in E.coli that the substrate of the enzymatic reaction is not dihydrodipicolinate (DHDP) but in fact (2S,4S)-4-hydroxy-2,3,4,5-tetrahydrodipicolinic acid (HTPA), the product released by the DapA-catalyzed reaction.</text>
</comment>
<dbReference type="InterPro" id="IPR022664">
    <property type="entry name" value="DapB_N_CS"/>
</dbReference>
<dbReference type="OrthoDB" id="9790352at2"/>
<keyword evidence="6 13" id="KW-0560">Oxidoreductase</keyword>
<keyword evidence="17" id="KW-1185">Reference proteome</keyword>
<feature type="domain" description="Dihydrodipicolinate reductase C-terminal" evidence="15">
    <location>
        <begin position="107"/>
        <end position="241"/>
    </location>
</feature>
<dbReference type="HAMAP" id="MF_00102">
    <property type="entry name" value="DapB"/>
    <property type="match status" value="1"/>
</dbReference>
<dbReference type="Pfam" id="PF05173">
    <property type="entry name" value="DapB_C"/>
    <property type="match status" value="1"/>
</dbReference>
<dbReference type="Proteomes" id="UP000028926">
    <property type="component" value="Chromosome"/>
</dbReference>
<evidence type="ECO:0000256" key="9">
    <source>
        <dbReference type="ARBA" id="ARBA00037922"/>
    </source>
</evidence>
<evidence type="ECO:0000256" key="5">
    <source>
        <dbReference type="ARBA" id="ARBA00022915"/>
    </source>
</evidence>
<feature type="binding site" evidence="13">
    <location>
        <begin position="11"/>
        <end position="16"/>
    </location>
    <ligand>
        <name>NAD(+)</name>
        <dbReference type="ChEBI" id="CHEBI:57540"/>
    </ligand>
</feature>
<dbReference type="CDD" id="cd02274">
    <property type="entry name" value="DHDPR_N"/>
    <property type="match status" value="1"/>
</dbReference>
<comment type="similarity">
    <text evidence="1 13">Belongs to the DapB family.</text>
</comment>
<dbReference type="UniPathway" id="UPA00034">
    <property type="reaction ID" value="UER00018"/>
</dbReference>
<evidence type="ECO:0000256" key="6">
    <source>
        <dbReference type="ARBA" id="ARBA00023002"/>
    </source>
</evidence>
<dbReference type="GO" id="GO:0005737">
    <property type="term" value="C:cytoplasm"/>
    <property type="evidence" value="ECO:0007669"/>
    <property type="project" value="UniProtKB-SubCell"/>
</dbReference>
<dbReference type="HOGENOM" id="CLU_047479_2_2_5"/>
<gene>
    <name evidence="13" type="primary">dapB</name>
    <name evidence="16" type="ORF">ID47_04640</name>
</gene>
<evidence type="ECO:0000256" key="13">
    <source>
        <dbReference type="HAMAP-Rule" id="MF_00102"/>
    </source>
</evidence>
<evidence type="ECO:0000256" key="8">
    <source>
        <dbReference type="ARBA" id="ARBA00023154"/>
    </source>
</evidence>
<reference evidence="16 17" key="1">
    <citation type="submission" date="2014-07" db="EMBL/GenBank/DDBJ databases">
        <title>Comparative genomic insights into amoeba endosymbionts belonging to the families of Holosporaceae and Candidatus Midichloriaceae within Rickettsiales.</title>
        <authorList>
            <person name="Wang Z."/>
            <person name="Wu M."/>
        </authorList>
    </citation>
    <scope>NUCLEOTIDE SEQUENCE [LARGE SCALE GENOMIC DNA]</scope>
    <source>
        <strain evidence="16">PRA3</strain>
    </source>
</reference>
<dbReference type="KEGG" id="paca:ID47_04640"/>
<keyword evidence="8 13" id="KW-0457">Lysine biosynthesis</keyword>
<sequence length="244" mass="25878">MVDKTNLYLFGVTGRMGIEISTLLHGHPSATLVGGTSSKGSYGDISVADVLLDFSVIGAIPTILHLATSMQKPLIIGTTGLTKEYLRAVEDTAKSIPVLQATNTSFGVAVIAKLAQLAAQLLDDTYDAEIIEAHHRNKLDAPSGTSLSLGKAVAKGRGHTLDALMADMDRSGRRQEGQIGFSVQRGGGVVGDHIIRFMGDDEIVEVSHKGLSRRLFARGAVKAALWLKEQPAGLYTMQNALGLD</sequence>
<feature type="binding site" evidence="13">
    <location>
        <position position="39"/>
    </location>
    <ligand>
        <name>NADP(+)</name>
        <dbReference type="ChEBI" id="CHEBI:58349"/>
    </ligand>
</feature>
<accession>A0A077AX35</accession>
<dbReference type="NCBIfam" id="TIGR00036">
    <property type="entry name" value="dapB"/>
    <property type="match status" value="1"/>
</dbReference>
<dbReference type="InterPro" id="IPR000846">
    <property type="entry name" value="DapB_N"/>
</dbReference>
<dbReference type="PROSITE" id="PS01298">
    <property type="entry name" value="DAPB"/>
    <property type="match status" value="1"/>
</dbReference>
<dbReference type="PANTHER" id="PTHR20836:SF0">
    <property type="entry name" value="4-HYDROXY-TETRAHYDRODIPICOLINATE REDUCTASE 1, CHLOROPLASTIC-RELATED"/>
    <property type="match status" value="1"/>
</dbReference>
<organism evidence="16 17">
    <name type="scientific">Candidatus Odyssella acanthamoebae</name>
    <dbReference type="NCBI Taxonomy" id="91604"/>
    <lineage>
        <taxon>Bacteria</taxon>
        <taxon>Pseudomonadati</taxon>
        <taxon>Pseudomonadota</taxon>
        <taxon>Alphaproteobacteria</taxon>
        <taxon>Holosporales</taxon>
        <taxon>Candidatus Paracaedibacteraceae</taxon>
        <taxon>Candidatus Odyssella</taxon>
    </lineage>
</organism>
<feature type="binding site" evidence="13">
    <location>
        <begin position="101"/>
        <end position="104"/>
    </location>
    <ligand>
        <name>NAD(+)</name>
        <dbReference type="ChEBI" id="CHEBI:57540"/>
    </ligand>
</feature>
<evidence type="ECO:0000256" key="12">
    <source>
        <dbReference type="ARBA" id="ARBA00049396"/>
    </source>
</evidence>
<evidence type="ECO:0000256" key="4">
    <source>
        <dbReference type="ARBA" id="ARBA00022857"/>
    </source>
</evidence>
<protein>
    <recommendedName>
        <fullName evidence="10 13">4-hydroxy-tetrahydrodipicolinate reductase</fullName>
        <shortName evidence="13">HTPA reductase</shortName>
        <ecNumber evidence="10 13">1.17.1.8</ecNumber>
    </recommendedName>
</protein>
<evidence type="ECO:0000256" key="2">
    <source>
        <dbReference type="ARBA" id="ARBA00022490"/>
    </source>
</evidence>
<name>A0A077AX35_9PROT</name>
<keyword evidence="5 13" id="KW-0220">Diaminopimelate biosynthesis</keyword>
<comment type="function">
    <text evidence="13">Catalyzes the conversion of 4-hydroxy-tetrahydrodipicolinate (HTPA) to tetrahydrodipicolinate.</text>
</comment>
<dbReference type="SUPFAM" id="SSF55347">
    <property type="entry name" value="Glyceraldehyde-3-phosphate dehydrogenase-like, C-terminal domain"/>
    <property type="match status" value="1"/>
</dbReference>
<evidence type="ECO:0000259" key="15">
    <source>
        <dbReference type="Pfam" id="PF05173"/>
    </source>
</evidence>
<feature type="domain" description="Dihydrodipicolinate reductase N-terminal" evidence="14">
    <location>
        <begin position="7"/>
        <end position="103"/>
    </location>
</feature>
<comment type="subunit">
    <text evidence="13">Homotetramer.</text>
</comment>
<dbReference type="InterPro" id="IPR023940">
    <property type="entry name" value="DHDPR_bac"/>
</dbReference>
<keyword evidence="7 13" id="KW-0520">NAD</keyword>
<dbReference type="Gene3D" id="3.30.360.10">
    <property type="entry name" value="Dihydrodipicolinate Reductase, domain 2"/>
    <property type="match status" value="1"/>
</dbReference>
<comment type="catalytic activity">
    <reaction evidence="11 13">
        <text>(S)-2,3,4,5-tetrahydrodipicolinate + NADP(+) + H2O = (2S,4S)-4-hydroxy-2,3,4,5-tetrahydrodipicolinate + NADPH + H(+)</text>
        <dbReference type="Rhea" id="RHEA:35331"/>
        <dbReference type="ChEBI" id="CHEBI:15377"/>
        <dbReference type="ChEBI" id="CHEBI:15378"/>
        <dbReference type="ChEBI" id="CHEBI:16845"/>
        <dbReference type="ChEBI" id="CHEBI:57783"/>
        <dbReference type="ChEBI" id="CHEBI:58349"/>
        <dbReference type="ChEBI" id="CHEBI:67139"/>
        <dbReference type="EC" id="1.17.1.8"/>
    </reaction>
</comment>
<dbReference type="RefSeq" id="WP_038464294.1">
    <property type="nucleotide sequence ID" value="NZ_CP008941.1"/>
</dbReference>
<dbReference type="eggNOG" id="COG0289">
    <property type="taxonomic scope" value="Bacteria"/>
</dbReference>
<dbReference type="AlphaFoldDB" id="A0A077AX35"/>
<dbReference type="GO" id="GO:0016726">
    <property type="term" value="F:oxidoreductase activity, acting on CH or CH2 groups, NAD or NADP as acceptor"/>
    <property type="evidence" value="ECO:0007669"/>
    <property type="project" value="UniProtKB-UniRule"/>
</dbReference>
<dbReference type="SUPFAM" id="SSF51735">
    <property type="entry name" value="NAD(P)-binding Rossmann-fold domains"/>
    <property type="match status" value="1"/>
</dbReference>
<dbReference type="EC" id="1.17.1.8" evidence="10 13"/>